<accession>A0A6A6DML2</accession>
<feature type="region of interest" description="Disordered" evidence="1">
    <location>
        <begin position="62"/>
        <end position="380"/>
    </location>
</feature>
<gene>
    <name evidence="2" type="ORF">K469DRAFT_269462</name>
</gene>
<keyword evidence="3" id="KW-1185">Reference proteome</keyword>
<feature type="compositionally biased region" description="Polar residues" evidence="1">
    <location>
        <begin position="82"/>
        <end position="101"/>
    </location>
</feature>
<dbReference type="Proteomes" id="UP000800200">
    <property type="component" value="Unassembled WGS sequence"/>
</dbReference>
<dbReference type="AlphaFoldDB" id="A0A6A6DML2"/>
<evidence type="ECO:0000256" key="1">
    <source>
        <dbReference type="SAM" id="MobiDB-lite"/>
    </source>
</evidence>
<feature type="compositionally biased region" description="Low complexity" evidence="1">
    <location>
        <begin position="267"/>
        <end position="288"/>
    </location>
</feature>
<feature type="compositionally biased region" description="Low complexity" evidence="1">
    <location>
        <begin position="310"/>
        <end position="321"/>
    </location>
</feature>
<sequence>MFLHSTPRRTEVPEFSPEQLETLTRSVEEKKQKLEDDIKAYIQAKQEELGKYERQLIEQYCSKRGPESNPEHDEKVLYHAQPFTSDLSTSSPSQPEDSPTNPKKLGPEEAAKRTKHTRVHKREKELCGLVTPIFLPLLDASDASPTKKKKPKSRNKEGKGEGPDNAPSISEQGSLSPSRDGERGKENRKSRSRSGENKMDSIGSVAGDSNQGQNPEKKSKRSSIKKSSLRHNSTTKTRRKRVSLVIDDQIVHPSDNITDPSALRSPSETTISTASTASTSTSSLESTLDPQLTPLHDTPVQHEAVHHSVPLPMTLPSTSPTKHTGHTLSASPPPLEYEPPQTTTRTFLDPSPPNEELEIPPHASAAPIYADESEKAEKREENFSTYVGGIDGSGVDDVDQVGSYGYPNSLGASYLESYMKSRPLSVRIAAAEKAGLKESEKRALIAGTADEEDGLNLGVGRVEDVDEGMEVIGSMEGF</sequence>
<feature type="compositionally biased region" description="Polar residues" evidence="1">
    <location>
        <begin position="167"/>
        <end position="177"/>
    </location>
</feature>
<evidence type="ECO:0000313" key="3">
    <source>
        <dbReference type="Proteomes" id="UP000800200"/>
    </source>
</evidence>
<dbReference type="OrthoDB" id="5326588at2759"/>
<feature type="compositionally biased region" description="Basic and acidic residues" evidence="1">
    <location>
        <begin position="64"/>
        <end position="77"/>
    </location>
</feature>
<reference evidence="2" key="1">
    <citation type="journal article" date="2020" name="Stud. Mycol.">
        <title>101 Dothideomycetes genomes: a test case for predicting lifestyles and emergence of pathogens.</title>
        <authorList>
            <person name="Haridas S."/>
            <person name="Albert R."/>
            <person name="Binder M."/>
            <person name="Bloem J."/>
            <person name="Labutti K."/>
            <person name="Salamov A."/>
            <person name="Andreopoulos B."/>
            <person name="Baker S."/>
            <person name="Barry K."/>
            <person name="Bills G."/>
            <person name="Bluhm B."/>
            <person name="Cannon C."/>
            <person name="Castanera R."/>
            <person name="Culley D."/>
            <person name="Daum C."/>
            <person name="Ezra D."/>
            <person name="Gonzalez J."/>
            <person name="Henrissat B."/>
            <person name="Kuo A."/>
            <person name="Liang C."/>
            <person name="Lipzen A."/>
            <person name="Lutzoni F."/>
            <person name="Magnuson J."/>
            <person name="Mondo S."/>
            <person name="Nolan M."/>
            <person name="Ohm R."/>
            <person name="Pangilinan J."/>
            <person name="Park H.-J."/>
            <person name="Ramirez L."/>
            <person name="Alfaro M."/>
            <person name="Sun H."/>
            <person name="Tritt A."/>
            <person name="Yoshinaga Y."/>
            <person name="Zwiers L.-H."/>
            <person name="Turgeon B."/>
            <person name="Goodwin S."/>
            <person name="Spatafora J."/>
            <person name="Crous P."/>
            <person name="Grigoriev I."/>
        </authorList>
    </citation>
    <scope>NUCLEOTIDE SEQUENCE</scope>
    <source>
        <strain evidence="2">CBS 207.26</strain>
    </source>
</reference>
<feature type="compositionally biased region" description="Basic and acidic residues" evidence="1">
    <location>
        <begin position="179"/>
        <end position="199"/>
    </location>
</feature>
<proteinExistence type="predicted"/>
<dbReference type="EMBL" id="ML994656">
    <property type="protein sequence ID" value="KAF2180721.1"/>
    <property type="molecule type" value="Genomic_DNA"/>
</dbReference>
<name>A0A6A6DML2_9PEZI</name>
<feature type="region of interest" description="Disordered" evidence="1">
    <location>
        <begin position="1"/>
        <end position="21"/>
    </location>
</feature>
<protein>
    <submittedName>
        <fullName evidence="2">Uncharacterized protein</fullName>
    </submittedName>
</protein>
<organism evidence="2 3">
    <name type="scientific">Zopfia rhizophila CBS 207.26</name>
    <dbReference type="NCBI Taxonomy" id="1314779"/>
    <lineage>
        <taxon>Eukaryota</taxon>
        <taxon>Fungi</taxon>
        <taxon>Dikarya</taxon>
        <taxon>Ascomycota</taxon>
        <taxon>Pezizomycotina</taxon>
        <taxon>Dothideomycetes</taxon>
        <taxon>Dothideomycetes incertae sedis</taxon>
        <taxon>Zopfiaceae</taxon>
        <taxon>Zopfia</taxon>
    </lineage>
</organism>
<evidence type="ECO:0000313" key="2">
    <source>
        <dbReference type="EMBL" id="KAF2180721.1"/>
    </source>
</evidence>
<feature type="compositionally biased region" description="Basic residues" evidence="1">
    <location>
        <begin position="218"/>
        <end position="229"/>
    </location>
</feature>